<keyword evidence="4" id="KW-0001">2Fe-2S</keyword>
<reference evidence="19 20" key="1">
    <citation type="journal article" date="2015" name="Mol. Plant Microbe Interact.">
        <title>Genome, transcriptome, and functional analyses of Penicillium expansum provide new insights into secondary metabolism and pathogenicity.</title>
        <authorList>
            <person name="Ballester A.R."/>
            <person name="Marcet-Houben M."/>
            <person name="Levin E."/>
            <person name="Sela N."/>
            <person name="Selma-Lazaro C."/>
            <person name="Carmona L."/>
            <person name="Wisniewski M."/>
            <person name="Droby S."/>
            <person name="Gonzalez-Candelas L."/>
            <person name="Gabaldon T."/>
        </authorList>
    </citation>
    <scope>NUCLEOTIDE SEQUENCE [LARGE SCALE GENOMIC DNA]</scope>
    <source>
        <strain evidence="19 20">MD-8</strain>
    </source>
</reference>
<protein>
    <recommendedName>
        <fullName evidence="14">dihydroxy-acid dehydratase</fullName>
        <ecNumber evidence="14">4.2.1.9</ecNumber>
    </recommendedName>
</protein>
<dbReference type="Pfam" id="PF00920">
    <property type="entry name" value="ILVD_EDD_N"/>
    <property type="match status" value="1"/>
</dbReference>
<comment type="caution">
    <text evidence="19">The sequence shown here is derived from an EMBL/GenBank/DDBJ whole genome shotgun (WGS) entry which is preliminary data.</text>
</comment>
<dbReference type="InterPro" id="IPR000581">
    <property type="entry name" value="ILV_EDD_N"/>
</dbReference>
<evidence type="ECO:0000313" key="19">
    <source>
        <dbReference type="EMBL" id="KGO60979.1"/>
    </source>
</evidence>
<evidence type="ECO:0000259" key="18">
    <source>
        <dbReference type="Pfam" id="PF24877"/>
    </source>
</evidence>
<keyword evidence="7" id="KW-0408">Iron</keyword>
<dbReference type="UniPathway" id="UPA00049">
    <property type="reaction ID" value="UER00061"/>
</dbReference>
<evidence type="ECO:0000256" key="4">
    <source>
        <dbReference type="ARBA" id="ARBA00022714"/>
    </source>
</evidence>
<evidence type="ECO:0000256" key="16">
    <source>
        <dbReference type="ARBA" id="ARBA00052865"/>
    </source>
</evidence>
<evidence type="ECO:0000256" key="10">
    <source>
        <dbReference type="ARBA" id="ARBA00023304"/>
    </source>
</evidence>
<dbReference type="EC" id="4.2.1.9" evidence="14"/>
<dbReference type="GO" id="GO:0004160">
    <property type="term" value="F:dihydroxy-acid dehydratase activity"/>
    <property type="evidence" value="ECO:0007669"/>
    <property type="project" value="UniProtKB-EC"/>
</dbReference>
<dbReference type="InterPro" id="IPR056740">
    <property type="entry name" value="ILV_EDD_C"/>
</dbReference>
<dbReference type="GO" id="GO:0009099">
    <property type="term" value="P:L-valine biosynthetic process"/>
    <property type="evidence" value="ECO:0007669"/>
    <property type="project" value="UniProtKB-UniPathway"/>
</dbReference>
<dbReference type="SUPFAM" id="SSF52016">
    <property type="entry name" value="LeuD/IlvD-like"/>
    <property type="match status" value="1"/>
</dbReference>
<proteinExistence type="inferred from homology"/>
<dbReference type="InterPro" id="IPR020558">
    <property type="entry name" value="DiOHA_6PGluconate_deHydtase_CS"/>
</dbReference>
<dbReference type="FunFam" id="3.50.30.80:FF:000001">
    <property type="entry name" value="Dihydroxy-acid dehydratase"/>
    <property type="match status" value="1"/>
</dbReference>
<evidence type="ECO:0000313" key="20">
    <source>
        <dbReference type="Proteomes" id="UP000030143"/>
    </source>
</evidence>
<dbReference type="InterPro" id="IPR050165">
    <property type="entry name" value="DHAD_IlvD/Edd"/>
</dbReference>
<sequence>MDSSNSTVPGTLSEAKYINFPSLPTNAKHPDGSPALNRHSHTITKGHDFPGARAMLYAAGVPDKEAMAKSPHVGIASVWWEGNPCNMHLMDLAKTVKKSVLEQGMLGWQYNTIGVSDAITMGSEGMRFSLQTREVIADSVETVTCAQYHDACIAIPGCDKNMPGVVMGMARHNRPSIMIYGGTIGIGYSEHLRKPINVSTCFEAAGAYAYGTLRQPDDGGDQTKTQDEIMDDLERHACPGAGACGGMFTANTMATAIESMGLSLPGSSSTPAESPSKMRECVRAADAIKVCLEKNIKPRDLLTKRSFENALVMTMALGGSTNGVLHFLAMARTAGVDLTLDDIQRVSNKIPFIANLSPSGKYYMADLYEIGGVPSVQKLLIAAGLLDGDIPTVTGKTLAENVASFPSLTEGQDLIRPLDNPIKASGHLQILRGNLAPGGSVAKITGKEGLRFVGKARVFDKEHRLNDALNEGRIPRGENLVIIVRYEGPKGGPGMPEQLKASAALMGAKLTNVALITDGRYSGASHGFIVGHIVPEAAVGGPIALVRDGDVVTIDAETNSLSMDVSDEELQERRRQWTPPSPQITRGVLAKYARLVSDASQGAMTDLF</sequence>
<evidence type="ECO:0000256" key="6">
    <source>
        <dbReference type="ARBA" id="ARBA00022842"/>
    </source>
</evidence>
<feature type="domain" description="Dihydroxy-acid/6-phosphogluconate dehydratase C-terminal" evidence="18">
    <location>
        <begin position="414"/>
        <end position="603"/>
    </location>
</feature>
<feature type="domain" description="Dihydroxy-acid/6-phosphogluconate dehydratase N-terminal" evidence="17">
    <location>
        <begin position="71"/>
        <end position="401"/>
    </location>
</feature>
<keyword evidence="9" id="KW-0456">Lyase</keyword>
<dbReference type="Pfam" id="PF24877">
    <property type="entry name" value="ILV_EDD_C"/>
    <property type="match status" value="1"/>
</dbReference>
<dbReference type="InterPro" id="IPR004404">
    <property type="entry name" value="DihydroxyA_deHydtase"/>
</dbReference>
<evidence type="ECO:0000256" key="15">
    <source>
        <dbReference type="ARBA" id="ARBA00034078"/>
    </source>
</evidence>
<dbReference type="NCBIfam" id="NF002068">
    <property type="entry name" value="PRK00911.1"/>
    <property type="match status" value="1"/>
</dbReference>
<keyword evidence="3" id="KW-0028">Amino-acid biosynthesis</keyword>
<keyword evidence="20" id="KW-1185">Reference proteome</keyword>
<dbReference type="GO" id="GO:0051537">
    <property type="term" value="F:2 iron, 2 sulfur cluster binding"/>
    <property type="evidence" value="ECO:0007669"/>
    <property type="project" value="UniProtKB-KW"/>
</dbReference>
<dbReference type="VEuPathDB" id="FungiDB:PEXP_092270"/>
<dbReference type="EMBL" id="JQFZ01000060">
    <property type="protein sequence ID" value="KGO60979.1"/>
    <property type="molecule type" value="Genomic_DNA"/>
</dbReference>
<dbReference type="PANTHER" id="PTHR21000:SF13">
    <property type="entry name" value="DIHYDROXY-ACID DEHYDRATASE"/>
    <property type="match status" value="1"/>
</dbReference>
<comment type="pathway">
    <text evidence="13">Amino-acid biosynthesis; L-isoleucine biosynthesis; L-isoleucine from 2-oxobutanoate: step 3/4.</text>
</comment>
<evidence type="ECO:0000256" key="2">
    <source>
        <dbReference type="ARBA" id="ARBA00006486"/>
    </source>
</evidence>
<evidence type="ECO:0000256" key="5">
    <source>
        <dbReference type="ARBA" id="ARBA00022723"/>
    </source>
</evidence>
<dbReference type="SUPFAM" id="SSF143975">
    <property type="entry name" value="IlvD/EDD N-terminal domain-like"/>
    <property type="match status" value="1"/>
</dbReference>
<accession>A0A0A2JZW2</accession>
<evidence type="ECO:0000256" key="11">
    <source>
        <dbReference type="ARBA" id="ARBA00029304"/>
    </source>
</evidence>
<dbReference type="UniPathway" id="UPA00047">
    <property type="reaction ID" value="UER00057"/>
</dbReference>
<keyword evidence="5" id="KW-0479">Metal-binding</keyword>
<evidence type="ECO:0000259" key="17">
    <source>
        <dbReference type="Pfam" id="PF00920"/>
    </source>
</evidence>
<dbReference type="PROSITE" id="PS00886">
    <property type="entry name" value="ILVD_EDD_1"/>
    <property type="match status" value="1"/>
</dbReference>
<dbReference type="PROSITE" id="PS00887">
    <property type="entry name" value="ILVD_EDD_2"/>
    <property type="match status" value="1"/>
</dbReference>
<evidence type="ECO:0000256" key="13">
    <source>
        <dbReference type="ARBA" id="ARBA00029437"/>
    </source>
</evidence>
<keyword evidence="6" id="KW-0460">Magnesium</keyword>
<organism evidence="19 20">
    <name type="scientific">Penicillium expansum</name>
    <name type="common">Blue mold rot fungus</name>
    <dbReference type="NCBI Taxonomy" id="27334"/>
    <lineage>
        <taxon>Eukaryota</taxon>
        <taxon>Fungi</taxon>
        <taxon>Dikarya</taxon>
        <taxon>Ascomycota</taxon>
        <taxon>Pezizomycotina</taxon>
        <taxon>Eurotiomycetes</taxon>
        <taxon>Eurotiomycetidae</taxon>
        <taxon>Eurotiales</taxon>
        <taxon>Aspergillaceae</taxon>
        <taxon>Penicillium</taxon>
    </lineage>
</organism>
<name>A0A0A2JZW2_PENEN</name>
<comment type="cofactor">
    <cofactor evidence="15">
        <name>[2Fe-2S] cluster</name>
        <dbReference type="ChEBI" id="CHEBI:190135"/>
    </cofactor>
</comment>
<evidence type="ECO:0000256" key="14">
    <source>
        <dbReference type="ARBA" id="ARBA00029490"/>
    </source>
</evidence>
<dbReference type="HOGENOM" id="CLU_014271_4_1_1"/>
<evidence type="ECO:0000256" key="9">
    <source>
        <dbReference type="ARBA" id="ARBA00023239"/>
    </source>
</evidence>
<dbReference type="PANTHER" id="PTHR21000">
    <property type="entry name" value="DIHYDROXY-ACID DEHYDRATASE DAD"/>
    <property type="match status" value="1"/>
</dbReference>
<dbReference type="GO" id="GO:0009097">
    <property type="term" value="P:isoleucine biosynthetic process"/>
    <property type="evidence" value="ECO:0007669"/>
    <property type="project" value="UniProtKB-UniPathway"/>
</dbReference>
<evidence type="ECO:0000256" key="8">
    <source>
        <dbReference type="ARBA" id="ARBA00023014"/>
    </source>
</evidence>
<dbReference type="InterPro" id="IPR042096">
    <property type="entry name" value="Dihydro-acid_dehy_C"/>
</dbReference>
<dbReference type="GO" id="GO:0046872">
    <property type="term" value="F:metal ion binding"/>
    <property type="evidence" value="ECO:0007669"/>
    <property type="project" value="UniProtKB-KW"/>
</dbReference>
<comment type="similarity">
    <text evidence="2">Belongs to the IlvD/Edd family.</text>
</comment>
<dbReference type="GeneID" id="27682685"/>
<comment type="cofactor">
    <cofactor evidence="1">
        <name>Mg(2+)</name>
        <dbReference type="ChEBI" id="CHEBI:18420"/>
    </cofactor>
</comment>
<keyword evidence="8" id="KW-0411">Iron-sulfur</keyword>
<dbReference type="InterPro" id="IPR037237">
    <property type="entry name" value="IlvD/EDD_N"/>
</dbReference>
<dbReference type="GO" id="GO:0005739">
    <property type="term" value="C:mitochondrion"/>
    <property type="evidence" value="ECO:0007669"/>
    <property type="project" value="TreeGrafter"/>
</dbReference>
<dbReference type="NCBIfam" id="TIGR00110">
    <property type="entry name" value="ilvD"/>
    <property type="match status" value="1"/>
</dbReference>
<dbReference type="HAMAP" id="MF_00012">
    <property type="entry name" value="IlvD"/>
    <property type="match status" value="1"/>
</dbReference>
<evidence type="ECO:0000256" key="1">
    <source>
        <dbReference type="ARBA" id="ARBA00001946"/>
    </source>
</evidence>
<keyword evidence="10" id="KW-0100">Branched-chain amino acid biosynthesis</keyword>
<dbReference type="AlphaFoldDB" id="A0A0A2JZW2"/>
<comment type="catalytic activity">
    <reaction evidence="11">
        <text>(2R)-2,3-dihydroxy-3-methylbutanoate = 3-methyl-2-oxobutanoate + H2O</text>
        <dbReference type="Rhea" id="RHEA:24809"/>
        <dbReference type="ChEBI" id="CHEBI:11851"/>
        <dbReference type="ChEBI" id="CHEBI:15377"/>
        <dbReference type="ChEBI" id="CHEBI:49072"/>
        <dbReference type="EC" id="4.2.1.9"/>
    </reaction>
    <physiologicalReaction direction="left-to-right" evidence="11">
        <dbReference type="Rhea" id="RHEA:24810"/>
    </physiologicalReaction>
</comment>
<dbReference type="Gene3D" id="3.50.30.80">
    <property type="entry name" value="IlvD/EDD C-terminal domain-like"/>
    <property type="match status" value="1"/>
</dbReference>
<comment type="pathway">
    <text evidence="12">Amino-acid biosynthesis; L-valine biosynthesis; L-valine from pyruvate: step 3/4.</text>
</comment>
<comment type="catalytic activity">
    <reaction evidence="16">
        <text>(2R,3R)-2,3-dihydroxy-3-methylpentanoate = (S)-3-methyl-2-oxopentanoate + H2O</text>
        <dbReference type="Rhea" id="RHEA:27694"/>
        <dbReference type="ChEBI" id="CHEBI:15377"/>
        <dbReference type="ChEBI" id="CHEBI:35146"/>
        <dbReference type="ChEBI" id="CHEBI:49258"/>
        <dbReference type="EC" id="4.2.1.9"/>
    </reaction>
    <physiologicalReaction direction="left-to-right" evidence="16">
        <dbReference type="Rhea" id="RHEA:27695"/>
    </physiologicalReaction>
</comment>
<gene>
    <name evidence="19" type="ORF">PEX2_099950</name>
</gene>
<evidence type="ECO:0000256" key="7">
    <source>
        <dbReference type="ARBA" id="ARBA00023004"/>
    </source>
</evidence>
<dbReference type="STRING" id="27334.A0A0A2JZW2"/>
<dbReference type="Proteomes" id="UP000030143">
    <property type="component" value="Unassembled WGS sequence"/>
</dbReference>
<evidence type="ECO:0000256" key="12">
    <source>
        <dbReference type="ARBA" id="ARBA00029436"/>
    </source>
</evidence>
<dbReference type="RefSeq" id="XP_016601963.1">
    <property type="nucleotide sequence ID" value="XM_016747265.1"/>
</dbReference>
<evidence type="ECO:0000256" key="3">
    <source>
        <dbReference type="ARBA" id="ARBA00022605"/>
    </source>
</evidence>